<keyword evidence="2" id="KW-1185">Reference proteome</keyword>
<evidence type="ECO:0000313" key="1">
    <source>
        <dbReference type="EMBL" id="EGZ06091.1"/>
    </source>
</evidence>
<gene>
    <name evidence="1" type="ORF">PHYSODRAFT_434015</name>
</gene>
<sequence>ERYSLQRKRSQFICKVSSLMSSGKGSETTYTCPKCSETFGGRVALCNVVRRLSEGKTKTCAQIWHDVWENGTQLP</sequence>
<reference evidence="1 2" key="1">
    <citation type="journal article" date="2006" name="Science">
        <title>Phytophthora genome sequences uncover evolutionary origins and mechanisms of pathogenesis.</title>
        <authorList>
            <person name="Tyler B.M."/>
            <person name="Tripathy S."/>
            <person name="Zhang X."/>
            <person name="Dehal P."/>
            <person name="Jiang R.H."/>
            <person name="Aerts A."/>
            <person name="Arredondo F.D."/>
            <person name="Baxter L."/>
            <person name="Bensasson D."/>
            <person name="Beynon J.L."/>
            <person name="Chapman J."/>
            <person name="Damasceno C.M."/>
            <person name="Dorrance A.E."/>
            <person name="Dou D."/>
            <person name="Dickerman A.W."/>
            <person name="Dubchak I.L."/>
            <person name="Garbelotto M."/>
            <person name="Gijzen M."/>
            <person name="Gordon S.G."/>
            <person name="Govers F."/>
            <person name="Grunwald N.J."/>
            <person name="Huang W."/>
            <person name="Ivors K.L."/>
            <person name="Jones R.W."/>
            <person name="Kamoun S."/>
            <person name="Krampis K."/>
            <person name="Lamour K.H."/>
            <person name="Lee M.K."/>
            <person name="McDonald W.H."/>
            <person name="Medina M."/>
            <person name="Meijer H.J."/>
            <person name="Nordberg E.K."/>
            <person name="Maclean D.J."/>
            <person name="Ospina-Giraldo M.D."/>
            <person name="Morris P.F."/>
            <person name="Phuntumart V."/>
            <person name="Putnam N.H."/>
            <person name="Rash S."/>
            <person name="Rose J.K."/>
            <person name="Sakihama Y."/>
            <person name="Salamov A.A."/>
            <person name="Savidor A."/>
            <person name="Scheuring C.F."/>
            <person name="Smith B.M."/>
            <person name="Sobral B.W."/>
            <person name="Terry A."/>
            <person name="Torto-Alalibo T.A."/>
            <person name="Win J."/>
            <person name="Xu Z."/>
            <person name="Zhang H."/>
            <person name="Grigoriev I.V."/>
            <person name="Rokhsar D.S."/>
            <person name="Boore J.L."/>
        </authorList>
    </citation>
    <scope>NUCLEOTIDE SEQUENCE [LARGE SCALE GENOMIC DNA]</scope>
    <source>
        <strain evidence="1 2">P6497</strain>
    </source>
</reference>
<feature type="non-terminal residue" evidence="1">
    <location>
        <position position="1"/>
    </location>
</feature>
<dbReference type="EMBL" id="JH159164">
    <property type="protein sequence ID" value="EGZ06091.1"/>
    <property type="molecule type" value="Genomic_DNA"/>
</dbReference>
<organism evidence="1 2">
    <name type="scientific">Phytophthora sojae (strain P6497)</name>
    <name type="common">Soybean stem and root rot agent</name>
    <name type="synonym">Phytophthora megasperma f. sp. glycines</name>
    <dbReference type="NCBI Taxonomy" id="1094619"/>
    <lineage>
        <taxon>Eukaryota</taxon>
        <taxon>Sar</taxon>
        <taxon>Stramenopiles</taxon>
        <taxon>Oomycota</taxon>
        <taxon>Peronosporomycetes</taxon>
        <taxon>Peronosporales</taxon>
        <taxon>Peronosporaceae</taxon>
        <taxon>Phytophthora</taxon>
    </lineage>
</organism>
<evidence type="ECO:0008006" key="3">
    <source>
        <dbReference type="Google" id="ProtNLM"/>
    </source>
</evidence>
<protein>
    <recommendedName>
        <fullName evidence="3">PiggyBac transposable element-derived protein 4 C-terminal zinc-ribbon domain-containing protein</fullName>
    </recommendedName>
</protein>
<dbReference type="Proteomes" id="UP000002640">
    <property type="component" value="Unassembled WGS sequence"/>
</dbReference>
<name>G5AD37_PHYSP</name>
<dbReference type="KEGG" id="psoj:PHYSODRAFT_434015"/>
<proteinExistence type="predicted"/>
<accession>G5AD37</accession>
<dbReference type="AlphaFoldDB" id="G5AD37"/>
<evidence type="ECO:0000313" key="2">
    <source>
        <dbReference type="Proteomes" id="UP000002640"/>
    </source>
</evidence>
<dbReference type="InParanoid" id="G5AD37"/>
<feature type="non-terminal residue" evidence="1">
    <location>
        <position position="75"/>
    </location>
</feature>
<dbReference type="RefSeq" id="XP_009537988.1">
    <property type="nucleotide sequence ID" value="XM_009539693.1"/>
</dbReference>
<dbReference type="GeneID" id="20652405"/>